<dbReference type="Gene3D" id="3.40.50.720">
    <property type="entry name" value="NAD(P)-binding Rossmann-like Domain"/>
    <property type="match status" value="1"/>
</dbReference>
<accession>A0A4R4U9L8</accession>
<dbReference type="InterPro" id="IPR051164">
    <property type="entry name" value="NmrA-like_oxidored"/>
</dbReference>
<dbReference type="AlphaFoldDB" id="A0A4R4U9L8"/>
<protein>
    <submittedName>
        <fullName evidence="3">SDR family oxidoreductase</fullName>
    </submittedName>
</protein>
<name>A0A4R4U9L8_9ACTN</name>
<keyword evidence="4" id="KW-1185">Reference proteome</keyword>
<evidence type="ECO:0000259" key="2">
    <source>
        <dbReference type="Pfam" id="PF13460"/>
    </source>
</evidence>
<sequence length="246" mass="26003">MRIVVIGGTGMIGSKVVTKLGERGHEAVPASPNTGVNTLTGEGLDAALAGAQVVIDVSNSPSFEDAAVLEFFETSTRNLLAAEAAAGVGHHVALSVVGARRQPGKGYFGAKAVQEELIEKSSIPFSIVRATQFFEFARGIADGATQDGTVRIAPVQFQPIAGEEVATAVSRVAEGTPLNGGLEVAGPERVLMDDFFRDALAAWNDPRQVVTDPEARYFGLHLDQDTLVPVEDTIRGEITYNDWLGK</sequence>
<dbReference type="InterPro" id="IPR016040">
    <property type="entry name" value="NAD(P)-bd_dom"/>
</dbReference>
<dbReference type="InterPro" id="IPR036291">
    <property type="entry name" value="NAD(P)-bd_dom_sf"/>
</dbReference>
<dbReference type="PANTHER" id="PTHR42748:SF3">
    <property type="entry name" value="BLL4366 PROTEIN"/>
    <property type="match status" value="1"/>
</dbReference>
<evidence type="ECO:0000313" key="3">
    <source>
        <dbReference type="EMBL" id="TDC88197.1"/>
    </source>
</evidence>
<reference evidence="3 4" key="1">
    <citation type="submission" date="2019-03" db="EMBL/GenBank/DDBJ databases">
        <title>Draft genome sequences of novel Actinobacteria.</title>
        <authorList>
            <person name="Sahin N."/>
            <person name="Ay H."/>
            <person name="Saygin H."/>
        </authorList>
    </citation>
    <scope>NUCLEOTIDE SEQUENCE [LARGE SCALE GENOMIC DNA]</scope>
    <source>
        <strain evidence="3 4">KC310</strain>
    </source>
</reference>
<dbReference type="Pfam" id="PF13460">
    <property type="entry name" value="NAD_binding_10"/>
    <property type="match status" value="1"/>
</dbReference>
<evidence type="ECO:0000256" key="1">
    <source>
        <dbReference type="ARBA" id="ARBA00022857"/>
    </source>
</evidence>
<dbReference type="EMBL" id="SMKO01000254">
    <property type="protein sequence ID" value="TDC88197.1"/>
    <property type="molecule type" value="Genomic_DNA"/>
</dbReference>
<proteinExistence type="predicted"/>
<evidence type="ECO:0000313" key="4">
    <source>
        <dbReference type="Proteomes" id="UP000295258"/>
    </source>
</evidence>
<comment type="caution">
    <text evidence="3">The sequence shown here is derived from an EMBL/GenBank/DDBJ whole genome shotgun (WGS) entry which is preliminary data.</text>
</comment>
<dbReference type="RefSeq" id="WP_132606091.1">
    <property type="nucleotide sequence ID" value="NZ_SMKO01000254.1"/>
</dbReference>
<feature type="domain" description="NAD(P)-binding" evidence="2">
    <location>
        <begin position="7"/>
        <end position="136"/>
    </location>
</feature>
<dbReference type="PANTHER" id="PTHR42748">
    <property type="entry name" value="NITROGEN METABOLITE REPRESSION PROTEIN NMRA FAMILY MEMBER"/>
    <property type="match status" value="1"/>
</dbReference>
<dbReference type="SUPFAM" id="SSF51735">
    <property type="entry name" value="NAD(P)-binding Rossmann-fold domains"/>
    <property type="match status" value="1"/>
</dbReference>
<keyword evidence="1" id="KW-0521">NADP</keyword>
<dbReference type="Proteomes" id="UP000295258">
    <property type="component" value="Unassembled WGS sequence"/>
</dbReference>
<organism evidence="3 4">
    <name type="scientific">Nonomuraea deserti</name>
    <dbReference type="NCBI Taxonomy" id="1848322"/>
    <lineage>
        <taxon>Bacteria</taxon>
        <taxon>Bacillati</taxon>
        <taxon>Actinomycetota</taxon>
        <taxon>Actinomycetes</taxon>
        <taxon>Streptosporangiales</taxon>
        <taxon>Streptosporangiaceae</taxon>
        <taxon>Nonomuraea</taxon>
    </lineage>
</organism>
<gene>
    <name evidence="3" type="ORF">E1292_45910</name>
</gene>